<dbReference type="InterPro" id="IPR011032">
    <property type="entry name" value="GroES-like_sf"/>
</dbReference>
<dbReference type="InterPro" id="IPR013149">
    <property type="entry name" value="ADH-like_C"/>
</dbReference>
<feature type="domain" description="Enoyl reductase (ER)" evidence="1">
    <location>
        <begin position="10"/>
        <end position="334"/>
    </location>
</feature>
<proteinExistence type="predicted"/>
<dbReference type="SUPFAM" id="SSF51735">
    <property type="entry name" value="NAD(P)-binding Rossmann-fold domains"/>
    <property type="match status" value="1"/>
</dbReference>
<dbReference type="Gene3D" id="3.40.50.720">
    <property type="entry name" value="NAD(P)-binding Rossmann-like Domain"/>
    <property type="match status" value="1"/>
</dbReference>
<gene>
    <name evidence="2" type="ORF">FNT36_16845</name>
</gene>
<dbReference type="SMART" id="SM00829">
    <property type="entry name" value="PKS_ER"/>
    <property type="match status" value="1"/>
</dbReference>
<dbReference type="SUPFAM" id="SSF50129">
    <property type="entry name" value="GroES-like"/>
    <property type="match status" value="1"/>
</dbReference>
<dbReference type="Pfam" id="PF08240">
    <property type="entry name" value="ADH_N"/>
    <property type="match status" value="1"/>
</dbReference>
<dbReference type="Pfam" id="PF00107">
    <property type="entry name" value="ADH_zinc_N"/>
    <property type="match status" value="1"/>
</dbReference>
<dbReference type="InterPro" id="IPR036291">
    <property type="entry name" value="NAD(P)-bd_dom_sf"/>
</dbReference>
<dbReference type="PANTHER" id="PTHR45033">
    <property type="match status" value="1"/>
</dbReference>
<dbReference type="InterPro" id="IPR013154">
    <property type="entry name" value="ADH-like_N"/>
</dbReference>
<dbReference type="GO" id="GO:0016491">
    <property type="term" value="F:oxidoreductase activity"/>
    <property type="evidence" value="ECO:0007669"/>
    <property type="project" value="InterPro"/>
</dbReference>
<name>A0A558BS50_9BACT</name>
<dbReference type="OrthoDB" id="9790818at2"/>
<comment type="caution">
    <text evidence="2">The sequence shown here is derived from an EMBL/GenBank/DDBJ whole genome shotgun (WGS) entry which is preliminary data.</text>
</comment>
<dbReference type="AlphaFoldDB" id="A0A558BS50"/>
<dbReference type="PANTHER" id="PTHR45033:SF2">
    <property type="entry name" value="ZINC-TYPE ALCOHOL DEHYDROGENASE-LIKE PROTEIN C1773.06C"/>
    <property type="match status" value="1"/>
</dbReference>
<evidence type="ECO:0000313" key="3">
    <source>
        <dbReference type="Proteomes" id="UP000317624"/>
    </source>
</evidence>
<dbReference type="Gene3D" id="3.90.180.10">
    <property type="entry name" value="Medium-chain alcohol dehydrogenases, catalytic domain"/>
    <property type="match status" value="1"/>
</dbReference>
<evidence type="ECO:0000259" key="1">
    <source>
        <dbReference type="SMART" id="SM00829"/>
    </source>
</evidence>
<keyword evidence="3" id="KW-1185">Reference proteome</keyword>
<dbReference type="EMBL" id="VMRJ01000004">
    <property type="protein sequence ID" value="TVT39323.1"/>
    <property type="molecule type" value="Genomic_DNA"/>
</dbReference>
<dbReference type="InterPro" id="IPR052711">
    <property type="entry name" value="Zinc_ADH-like"/>
</dbReference>
<protein>
    <submittedName>
        <fullName evidence="2">NAD(P)-dependent alcohol dehydrogenase</fullName>
    </submittedName>
</protein>
<organism evidence="2 3">
    <name type="scientific">Hymenobacter setariae</name>
    <dbReference type="NCBI Taxonomy" id="2594794"/>
    <lineage>
        <taxon>Bacteria</taxon>
        <taxon>Pseudomonadati</taxon>
        <taxon>Bacteroidota</taxon>
        <taxon>Cytophagia</taxon>
        <taxon>Cytophagales</taxon>
        <taxon>Hymenobacteraceae</taxon>
        <taxon>Hymenobacter</taxon>
    </lineage>
</organism>
<evidence type="ECO:0000313" key="2">
    <source>
        <dbReference type="EMBL" id="TVT39323.1"/>
    </source>
</evidence>
<accession>A0A558BS50</accession>
<dbReference type="RefSeq" id="WP_144850072.1">
    <property type="nucleotide sequence ID" value="NZ_VMRJ01000004.1"/>
</dbReference>
<dbReference type="CDD" id="cd08276">
    <property type="entry name" value="MDR7"/>
    <property type="match status" value="1"/>
</dbReference>
<reference evidence="2 3" key="1">
    <citation type="submission" date="2019-07" db="EMBL/GenBank/DDBJ databases">
        <title>Hymenobacter sp. straun FUR1 Genome sequencing and assembly.</title>
        <authorList>
            <person name="Chhetri G."/>
        </authorList>
    </citation>
    <scope>NUCLEOTIDE SEQUENCE [LARGE SCALE GENOMIC DNA]</scope>
    <source>
        <strain evidence="2 3">Fur1</strain>
    </source>
</reference>
<dbReference type="InterPro" id="IPR020843">
    <property type="entry name" value="ER"/>
</dbReference>
<dbReference type="Proteomes" id="UP000317624">
    <property type="component" value="Unassembled WGS sequence"/>
</dbReference>
<sequence>MKVFRFQQLGIDQLLPTEAPMPVSQAHEVVLRVQALSLNALDLLVIKGAINPELPLPHIPICDAAGTIAAVGSAVSTLAVGDEVTSVFIPRWREGEPTPAKTDNYYRPGLGQPGFLAEYVAVAADAVLRRPTYLSAVEAATLPIAGLTAWNALKYGHPQPGETVLVHGTGGVSLFALQLAKARGCRVAITSKDEGKLARARELGADFTFNYATQPDWVEELRTATGGLGATAVLETVGGDNLRLSLQALATRGRLVIMGLQKGTEAPLDVPMLMAKQANIIGMEVGSVADFTALNQALETTQLHPVVDQVFAANEVQAALRSLEAGSHFGKICLTF</sequence>